<dbReference type="InterPro" id="IPR006016">
    <property type="entry name" value="UspA"/>
</dbReference>
<protein>
    <recommendedName>
        <fullName evidence="1">UspA domain-containing protein</fullName>
    </recommendedName>
</protein>
<dbReference type="InterPro" id="IPR014729">
    <property type="entry name" value="Rossmann-like_a/b/a_fold"/>
</dbReference>
<dbReference type="Gene3D" id="3.40.50.620">
    <property type="entry name" value="HUPs"/>
    <property type="match status" value="1"/>
</dbReference>
<accession>A0A0B6XZ49</accession>
<evidence type="ECO:0000313" key="2">
    <source>
        <dbReference type="EMBL" id="CEK49337.1"/>
    </source>
</evidence>
<evidence type="ECO:0000259" key="1">
    <source>
        <dbReference type="Pfam" id="PF00582"/>
    </source>
</evidence>
<dbReference type="AlphaFoldDB" id="A0A0B6XZ49"/>
<gene>
    <name evidence="2" type="primary">ORF7383</name>
</gene>
<dbReference type="PRINTS" id="PR01438">
    <property type="entry name" value="UNVRSLSTRESS"/>
</dbReference>
<feature type="domain" description="UspA" evidence="1">
    <location>
        <begin position="10"/>
        <end position="145"/>
    </location>
</feature>
<organism evidence="2">
    <name type="scientific">Arion vulgaris</name>
    <dbReference type="NCBI Taxonomy" id="1028688"/>
    <lineage>
        <taxon>Eukaryota</taxon>
        <taxon>Metazoa</taxon>
        <taxon>Spiralia</taxon>
        <taxon>Lophotrochozoa</taxon>
        <taxon>Mollusca</taxon>
        <taxon>Gastropoda</taxon>
        <taxon>Heterobranchia</taxon>
        <taxon>Euthyneura</taxon>
        <taxon>Panpulmonata</taxon>
        <taxon>Eupulmonata</taxon>
        <taxon>Stylommatophora</taxon>
        <taxon>Helicina</taxon>
        <taxon>Arionoidea</taxon>
        <taxon>Arionidae</taxon>
        <taxon>Arion</taxon>
    </lineage>
</organism>
<dbReference type="Pfam" id="PF00582">
    <property type="entry name" value="Usp"/>
    <property type="match status" value="1"/>
</dbReference>
<dbReference type="PANTHER" id="PTHR46989:SF3">
    <property type="entry name" value="USPA DOMAIN-CONTAINING PROTEIN"/>
    <property type="match status" value="1"/>
</dbReference>
<dbReference type="EMBL" id="HACG01002472">
    <property type="protein sequence ID" value="CEK49337.1"/>
    <property type="molecule type" value="Transcribed_RNA"/>
</dbReference>
<proteinExistence type="predicted"/>
<sequence length="154" mass="17415">MAEQCKQRVVAIAVDESQHSINAFEWYCDYIRKDGDYLLLIHVPETYDLTLASPSVVEQLLKELEVRVDNLERKYRDKLLARGISGKFRTTSGKPGEKIVSLASEENATFIITGTRGLGKFRRTIMGSVSDYIVHHASVPVLVCRWKTSEDAKP</sequence>
<dbReference type="CDD" id="cd23659">
    <property type="entry name" value="USP_At3g01520-like"/>
    <property type="match status" value="1"/>
</dbReference>
<name>A0A0B6XZ49_9EUPU</name>
<dbReference type="InterPro" id="IPR006015">
    <property type="entry name" value="Universal_stress_UspA"/>
</dbReference>
<dbReference type="SUPFAM" id="SSF52402">
    <property type="entry name" value="Adenine nucleotide alpha hydrolases-like"/>
    <property type="match status" value="1"/>
</dbReference>
<reference evidence="2" key="1">
    <citation type="submission" date="2014-12" db="EMBL/GenBank/DDBJ databases">
        <title>Insight into the proteome of Arion vulgaris.</title>
        <authorList>
            <person name="Aradska J."/>
            <person name="Bulat T."/>
            <person name="Smidak R."/>
            <person name="Sarate P."/>
            <person name="Gangsoo J."/>
            <person name="Sialana F."/>
            <person name="Bilban M."/>
            <person name="Lubec G."/>
        </authorList>
    </citation>
    <scope>NUCLEOTIDE SEQUENCE</scope>
    <source>
        <tissue evidence="2">Skin</tissue>
    </source>
</reference>
<dbReference type="PANTHER" id="PTHR46989">
    <property type="entry name" value="USP DOMAIN-CONTAINING PROTEIN"/>
    <property type="match status" value="1"/>
</dbReference>